<evidence type="ECO:0000313" key="6">
    <source>
        <dbReference type="Proteomes" id="UP000515703"/>
    </source>
</evidence>
<dbReference type="InterPro" id="IPR018062">
    <property type="entry name" value="HTH_AraC-typ_CS"/>
</dbReference>
<dbReference type="InterPro" id="IPR011051">
    <property type="entry name" value="RmlC_Cupin_sf"/>
</dbReference>
<dbReference type="Gene3D" id="1.10.10.60">
    <property type="entry name" value="Homeodomain-like"/>
    <property type="match status" value="2"/>
</dbReference>
<evidence type="ECO:0000256" key="1">
    <source>
        <dbReference type="ARBA" id="ARBA00023015"/>
    </source>
</evidence>
<feature type="domain" description="HTH araC/xylS-type" evidence="4">
    <location>
        <begin position="199"/>
        <end position="297"/>
    </location>
</feature>
<reference evidence="5 6" key="1">
    <citation type="submission" date="2020-08" db="EMBL/GenBank/DDBJ databases">
        <title>Draft genome sequencing of an Anaerocolumna strain isolated from anoxic soil subjected to BSD treatment.</title>
        <authorList>
            <person name="Uek A."/>
            <person name="Tonouchi A."/>
        </authorList>
    </citation>
    <scope>NUCLEOTIDE SEQUENCE [LARGE SCALE GENOMIC DNA]</scope>
    <source>
        <strain evidence="5 6">CTTW</strain>
    </source>
</reference>
<dbReference type="AlphaFoldDB" id="A0A7I8DKI2"/>
<dbReference type="PANTHER" id="PTHR43280:SF28">
    <property type="entry name" value="HTH-TYPE TRANSCRIPTIONAL ACTIVATOR RHAS"/>
    <property type="match status" value="1"/>
</dbReference>
<dbReference type="Pfam" id="PF12833">
    <property type="entry name" value="HTH_18"/>
    <property type="match status" value="1"/>
</dbReference>
<dbReference type="PROSITE" id="PS01124">
    <property type="entry name" value="HTH_ARAC_FAMILY_2"/>
    <property type="match status" value="1"/>
</dbReference>
<organism evidence="5 6">
    <name type="scientific">Anaerocolumna chitinilytica</name>
    <dbReference type="NCBI Taxonomy" id="1727145"/>
    <lineage>
        <taxon>Bacteria</taxon>
        <taxon>Bacillati</taxon>
        <taxon>Bacillota</taxon>
        <taxon>Clostridia</taxon>
        <taxon>Lachnospirales</taxon>
        <taxon>Lachnospiraceae</taxon>
        <taxon>Anaerocolumna</taxon>
    </lineage>
</organism>
<proteinExistence type="predicted"/>
<dbReference type="EMBL" id="AP023368">
    <property type="protein sequence ID" value="BCJ98832.1"/>
    <property type="molecule type" value="Genomic_DNA"/>
</dbReference>
<dbReference type="PRINTS" id="PR00032">
    <property type="entry name" value="HTHARAC"/>
</dbReference>
<keyword evidence="3" id="KW-0804">Transcription</keyword>
<dbReference type="PANTHER" id="PTHR43280">
    <property type="entry name" value="ARAC-FAMILY TRANSCRIPTIONAL REGULATOR"/>
    <property type="match status" value="1"/>
</dbReference>
<dbReference type="RefSeq" id="WP_197979839.1">
    <property type="nucleotide sequence ID" value="NZ_AP023368.1"/>
</dbReference>
<dbReference type="Proteomes" id="UP000515703">
    <property type="component" value="Chromosome"/>
</dbReference>
<reference evidence="5 6" key="2">
    <citation type="submission" date="2020-08" db="EMBL/GenBank/DDBJ databases">
        <authorList>
            <person name="Ueki A."/>
            <person name="Tonouchi A."/>
        </authorList>
    </citation>
    <scope>NUCLEOTIDE SEQUENCE [LARGE SCALE GENOMIC DNA]</scope>
    <source>
        <strain evidence="5 6">CTTW</strain>
    </source>
</reference>
<evidence type="ECO:0000256" key="2">
    <source>
        <dbReference type="ARBA" id="ARBA00023125"/>
    </source>
</evidence>
<dbReference type="PROSITE" id="PS00041">
    <property type="entry name" value="HTH_ARAC_FAMILY_1"/>
    <property type="match status" value="1"/>
</dbReference>
<sequence length="300" mass="34428">MNNVSTIEFHAGSKEELLPGFESDFTYIASRAELDKFTERFVPWHWHKAVELFYIESGLLEYCTPKGKVLFPAGSGGMVNSNILHMTRPLTQLDKNIQFLHIFDAAFIAGQPGSRIEQKYITPITAASQLEVIALYPDNAAHTQVLDTIRSSFQLSDKDFGYEIKLRSVLSDIWLQLLSITKPLLEEKNASNKINDKIKMMMIYIHDNYMKKLTISEIAAASYSSERECFREFHDNLHMTPVEYIRNYRIQMACHMLARSRESITNIGHACGFESSSHFGKVFREYIGCTPLEYRRKMAG</sequence>
<dbReference type="InterPro" id="IPR018060">
    <property type="entry name" value="HTH_AraC"/>
</dbReference>
<dbReference type="GO" id="GO:0003700">
    <property type="term" value="F:DNA-binding transcription factor activity"/>
    <property type="evidence" value="ECO:0007669"/>
    <property type="project" value="InterPro"/>
</dbReference>
<dbReference type="GO" id="GO:0043565">
    <property type="term" value="F:sequence-specific DNA binding"/>
    <property type="evidence" value="ECO:0007669"/>
    <property type="project" value="InterPro"/>
</dbReference>
<accession>A0A7I8DKI2</accession>
<dbReference type="InterPro" id="IPR020449">
    <property type="entry name" value="Tscrpt_reg_AraC-type_HTH"/>
</dbReference>
<keyword evidence="1" id="KW-0805">Transcription regulation</keyword>
<dbReference type="InterPro" id="IPR009057">
    <property type="entry name" value="Homeodomain-like_sf"/>
</dbReference>
<evidence type="ECO:0000313" key="5">
    <source>
        <dbReference type="EMBL" id="BCJ98832.1"/>
    </source>
</evidence>
<name>A0A7I8DKI2_9FIRM</name>
<keyword evidence="6" id="KW-1185">Reference proteome</keyword>
<protein>
    <submittedName>
        <fullName evidence="5">AraC family transcriptional regulator</fullName>
    </submittedName>
</protein>
<dbReference type="SUPFAM" id="SSF51182">
    <property type="entry name" value="RmlC-like cupins"/>
    <property type="match status" value="1"/>
</dbReference>
<dbReference type="SMART" id="SM00342">
    <property type="entry name" value="HTH_ARAC"/>
    <property type="match status" value="1"/>
</dbReference>
<keyword evidence="2" id="KW-0238">DNA-binding</keyword>
<dbReference type="KEGG" id="acht:bsdcttw_18730"/>
<evidence type="ECO:0000256" key="3">
    <source>
        <dbReference type="ARBA" id="ARBA00023163"/>
    </source>
</evidence>
<dbReference type="SUPFAM" id="SSF46689">
    <property type="entry name" value="Homeodomain-like"/>
    <property type="match status" value="2"/>
</dbReference>
<evidence type="ECO:0000259" key="4">
    <source>
        <dbReference type="PROSITE" id="PS01124"/>
    </source>
</evidence>
<gene>
    <name evidence="5" type="ORF">bsdcttw_18730</name>
</gene>